<evidence type="ECO:0000313" key="5">
    <source>
        <dbReference type="RefSeq" id="XP_025051683.1"/>
    </source>
</evidence>
<reference evidence="5" key="1">
    <citation type="submission" date="2025-08" db="UniProtKB">
        <authorList>
            <consortium name="RefSeq"/>
        </authorList>
    </citation>
    <scope>IDENTIFICATION</scope>
</reference>
<evidence type="ECO:0000256" key="1">
    <source>
        <dbReference type="SAM" id="MobiDB-lite"/>
    </source>
</evidence>
<feature type="compositionally biased region" description="Polar residues" evidence="1">
    <location>
        <begin position="709"/>
        <end position="731"/>
    </location>
</feature>
<dbReference type="PANTHER" id="PTHR46299">
    <property type="entry name" value="VON WILLEBRAND FACTOR A DOMAIN-CONTAINING PROTEIN 5B2-RELATED"/>
    <property type="match status" value="1"/>
</dbReference>
<dbReference type="Proteomes" id="UP000189705">
    <property type="component" value="Unplaced"/>
</dbReference>
<dbReference type="InterPro" id="IPR052627">
    <property type="entry name" value="VWA_domain-containing"/>
</dbReference>
<evidence type="ECO:0000313" key="4">
    <source>
        <dbReference type="Proteomes" id="UP000189705"/>
    </source>
</evidence>
<gene>
    <name evidence="5" type="primary">VWA5B2</name>
</gene>
<evidence type="ECO:0000259" key="2">
    <source>
        <dbReference type="PROSITE" id="PS50234"/>
    </source>
</evidence>
<feature type="domain" description="VWFA" evidence="2">
    <location>
        <begin position="350"/>
        <end position="522"/>
    </location>
</feature>
<keyword evidence="4" id="KW-1185">Reference proteome</keyword>
<dbReference type="CTD" id="90113"/>
<dbReference type="PROSITE" id="PS51468">
    <property type="entry name" value="VIT"/>
    <property type="match status" value="1"/>
</dbReference>
<dbReference type="InterPro" id="IPR013694">
    <property type="entry name" value="VIT"/>
</dbReference>
<dbReference type="KEGG" id="asn:102369522"/>
<dbReference type="RefSeq" id="XP_025051683.1">
    <property type="nucleotide sequence ID" value="XM_025195898.1"/>
</dbReference>
<feature type="region of interest" description="Disordered" evidence="1">
    <location>
        <begin position="1240"/>
        <end position="1342"/>
    </location>
</feature>
<dbReference type="SUPFAM" id="SSF53300">
    <property type="entry name" value="vWA-like"/>
    <property type="match status" value="1"/>
</dbReference>
<dbReference type="Pfam" id="PF13768">
    <property type="entry name" value="VWA_3"/>
    <property type="match status" value="1"/>
</dbReference>
<feature type="region of interest" description="Disordered" evidence="1">
    <location>
        <begin position="968"/>
        <end position="1062"/>
    </location>
</feature>
<dbReference type="STRING" id="38654.A0A3Q0G0V8"/>
<dbReference type="InterPro" id="IPR002035">
    <property type="entry name" value="VWF_A"/>
</dbReference>
<feature type="compositionally biased region" description="Low complexity" evidence="1">
    <location>
        <begin position="1280"/>
        <end position="1290"/>
    </location>
</feature>
<dbReference type="Pfam" id="PF13757">
    <property type="entry name" value="VIT_2"/>
    <property type="match status" value="1"/>
</dbReference>
<dbReference type="PROSITE" id="PS50234">
    <property type="entry name" value="VWFA"/>
    <property type="match status" value="1"/>
</dbReference>
<feature type="domain" description="VIT" evidence="3">
    <location>
        <begin position="1"/>
        <end position="135"/>
    </location>
</feature>
<dbReference type="SMART" id="SM00327">
    <property type="entry name" value="VWA"/>
    <property type="match status" value="1"/>
</dbReference>
<feature type="region of interest" description="Disordered" evidence="1">
    <location>
        <begin position="677"/>
        <end position="731"/>
    </location>
</feature>
<dbReference type="GeneID" id="102369522"/>
<dbReference type="InParanoid" id="A0A3Q0G0V8"/>
<dbReference type="InterPro" id="IPR036465">
    <property type="entry name" value="vWFA_dom_sf"/>
</dbReference>
<organism evidence="4 5">
    <name type="scientific">Alligator sinensis</name>
    <name type="common">Chinese alligator</name>
    <dbReference type="NCBI Taxonomy" id="38654"/>
    <lineage>
        <taxon>Eukaryota</taxon>
        <taxon>Metazoa</taxon>
        <taxon>Chordata</taxon>
        <taxon>Craniata</taxon>
        <taxon>Vertebrata</taxon>
        <taxon>Euteleostomi</taxon>
        <taxon>Archelosauria</taxon>
        <taxon>Archosauria</taxon>
        <taxon>Crocodylia</taxon>
        <taxon>Alligatoridae</taxon>
        <taxon>Alligatorinae</taxon>
        <taxon>Alligator</taxon>
    </lineage>
</organism>
<proteinExistence type="predicted"/>
<evidence type="ECO:0000259" key="3">
    <source>
        <dbReference type="PROSITE" id="PS51468"/>
    </source>
</evidence>
<accession>A0A3Q0G0V8</accession>
<sequence>MPGLYSPSTWTALPLKSSSVKACANGYSLGLTAHLTYINSEEEPVEGVFIYPLEESEVVAGFEAETGGRSITFQIQNRRHAEDCCAECSPGLGQPLRCASGHLILDEDLDRSTFIISTGPIRPSETLTVVFSSSQELATRPDGALHITFPSILTPLVVSIPECESEPGGLCDDSPTSCFGAPGPRSEQSFTAPPESTDVFRGQVYNPFPYEFTFELLVKGPCLLAGLESPSHALRADANPYASSASTICVTLAEGHCCDRNLEIILYPCEPHHPHLVIEEGTMTYQEYEAHIRSRRDYVRVAKRDSDGERQVAFVQKRFHKDIFHNPVLMLNFCPEVGSFPTDLQTVTREILFLVDRSGSMSGPNIDRIKEGLLVAVKSLPSGSLLNIAGFGSNIKPLFPASKPCSNENLRLACEHIQKLRADMGGTNLLAALSWMLGQRLHRGSPRQLFLFTDANVSNAGRVIELVRRQASTVRCFSFGLGSGACRRLLRSLAKVSRGRAEFLSPEERLQPKLIKSLKKAIEPAVSDITIDWYVPDTMEALLSPNEIAALYPGDRLISYCTLYNIACFRDKKAAGQERVCRSLSRGSAGSVFQSPDEAFGPDGPPLCPAGDSQDISRTLQEISHEISLEFSAGGVEESEKSGDLTSGADIWKRIYEASYIQEQYVLTHCSVSTDRSQGLLSHSSTSSESTGSRDIAPDGGSLARTPEAASQQGQKSVSLCESSTKSAPLPQAQVTAATKVSMALSSEELLRRKKALARAALSGRSFSSPHGELDAHRLRRTLEKVSRKRNRSLEGQLDELGPELRLLQGSQADSTDHLLSTSHLDWDMLVEPPYLFSGAEAEQAMVLPVRCQVVIHALSAGKPISWQVSAALESLLHAKEAPSKEQAGKGWDKLLHRLTARSVIRDHENTAQREAELEHGFARRFRLKAMQSSKACDVPSIYTCLVPVDPSTQEALPTALEVRRAGGSLGHQHGSQAGSRRQRSYSAGLGRRHDSDELDDAAISGERNGIPASPVSTSSGTYGWEKQSCPNGESHAMAGSCGQRGSAPAGETLHGHQGHEDSSAALPAWVHLGASPGRAQEHQGGEEGPAPQPYCASCRALPQPESGGACAKELLWHRRGTTPPGPEAGKWSCPLASSPAIAGPSASPSANSAGSQKSAESFIGSRFSLSRRRGHGLALRPQCLTPEGELPRNHATHDYLPLVRLQQAPGTFQLTESFAEAVQIPLDRLRRASPYASHRASLSPASCPSPGLLGTKGSLEGGAKPVGSQPSPEGEEPGQEGVPEPGSPQSHSTCSEVLSVAVWPDSGRGSETDACDHSPAPSEAGLSLQEGAGPEAEEGDLESASWATAVALAWLEHRCAGFFVEWELAAAKADAWLRAQQLPEGVDMGSLRGAARHLFLLLRHWDENIQFNMLCYSPGSV</sequence>
<name>A0A3Q0G0V8_ALLSI</name>
<protein>
    <submittedName>
        <fullName evidence="5">von Willebrand factor A domain-containing protein 5B2</fullName>
    </submittedName>
</protein>
<feature type="compositionally biased region" description="Low complexity" evidence="1">
    <location>
        <begin position="677"/>
        <end position="693"/>
    </location>
</feature>
<dbReference type="PANTHER" id="PTHR46299:SF2">
    <property type="entry name" value="VON WILLEBRAND FACTOR A DOMAIN-CONTAINING PROTEIN 5B2"/>
    <property type="match status" value="1"/>
</dbReference>
<dbReference type="Gene3D" id="3.40.50.410">
    <property type="entry name" value="von Willebrand factor, type A domain"/>
    <property type="match status" value="1"/>
</dbReference>